<dbReference type="EMBL" id="MVGT01003855">
    <property type="protein sequence ID" value="OVA03122.1"/>
    <property type="molecule type" value="Genomic_DNA"/>
</dbReference>
<accession>A0A200PY16</accession>
<dbReference type="Pfam" id="PF00191">
    <property type="entry name" value="Annexin"/>
    <property type="match status" value="3"/>
</dbReference>
<dbReference type="GO" id="GO:0009408">
    <property type="term" value="P:response to heat"/>
    <property type="evidence" value="ECO:0007669"/>
    <property type="project" value="TreeGrafter"/>
</dbReference>
<keyword evidence="7" id="KW-1185">Reference proteome</keyword>
<name>A0A200PY16_MACCD</name>
<dbReference type="Proteomes" id="UP000195402">
    <property type="component" value="Unassembled WGS sequence"/>
</dbReference>
<organism evidence="6 7">
    <name type="scientific">Macleaya cordata</name>
    <name type="common">Five-seeded plume-poppy</name>
    <name type="synonym">Bocconia cordata</name>
    <dbReference type="NCBI Taxonomy" id="56857"/>
    <lineage>
        <taxon>Eukaryota</taxon>
        <taxon>Viridiplantae</taxon>
        <taxon>Streptophyta</taxon>
        <taxon>Embryophyta</taxon>
        <taxon>Tracheophyta</taxon>
        <taxon>Spermatophyta</taxon>
        <taxon>Magnoliopsida</taxon>
        <taxon>Ranunculales</taxon>
        <taxon>Papaveraceae</taxon>
        <taxon>Papaveroideae</taxon>
        <taxon>Macleaya</taxon>
    </lineage>
</organism>
<keyword evidence="4" id="KW-0041">Annexin</keyword>
<dbReference type="InterPro" id="IPR001464">
    <property type="entry name" value="Annexin"/>
</dbReference>
<dbReference type="GO" id="GO:0009409">
    <property type="term" value="P:response to cold"/>
    <property type="evidence" value="ECO:0007669"/>
    <property type="project" value="TreeGrafter"/>
</dbReference>
<dbReference type="PRINTS" id="PR01814">
    <property type="entry name" value="ANNEXINPLANT"/>
</dbReference>
<dbReference type="OrthoDB" id="37886at2759"/>
<dbReference type="GO" id="GO:0009651">
    <property type="term" value="P:response to salt stress"/>
    <property type="evidence" value="ECO:0007669"/>
    <property type="project" value="TreeGrafter"/>
</dbReference>
<dbReference type="PANTHER" id="PTHR10502:SF207">
    <property type="entry name" value="OS09G0368850 PROTEIN"/>
    <property type="match status" value="1"/>
</dbReference>
<dbReference type="InterPro" id="IPR018502">
    <property type="entry name" value="Annexin_repeat"/>
</dbReference>
<dbReference type="InterPro" id="IPR037104">
    <property type="entry name" value="Annexin_sf"/>
</dbReference>
<evidence type="ECO:0000313" key="6">
    <source>
        <dbReference type="EMBL" id="OVA03122.1"/>
    </source>
</evidence>
<dbReference type="SUPFAM" id="SSF47874">
    <property type="entry name" value="Annexin"/>
    <property type="match status" value="1"/>
</dbReference>
<evidence type="ECO:0000313" key="7">
    <source>
        <dbReference type="Proteomes" id="UP000195402"/>
    </source>
</evidence>
<dbReference type="Gene3D" id="1.10.220.10">
    <property type="entry name" value="Annexin"/>
    <property type="match status" value="3"/>
</dbReference>
<gene>
    <name evidence="6" type="ORF">BVC80_8855g18</name>
</gene>
<dbReference type="PANTHER" id="PTHR10502">
    <property type="entry name" value="ANNEXIN"/>
    <property type="match status" value="1"/>
</dbReference>
<dbReference type="PROSITE" id="PS51897">
    <property type="entry name" value="ANNEXIN_2"/>
    <property type="match status" value="2"/>
</dbReference>
<proteinExistence type="predicted"/>
<dbReference type="GO" id="GO:0009414">
    <property type="term" value="P:response to water deprivation"/>
    <property type="evidence" value="ECO:0007669"/>
    <property type="project" value="TreeGrafter"/>
</dbReference>
<dbReference type="PRINTS" id="PR00196">
    <property type="entry name" value="ANNEXIN"/>
</dbReference>
<dbReference type="InParanoid" id="A0A200PY16"/>
<dbReference type="SMART" id="SM00335">
    <property type="entry name" value="ANX"/>
    <property type="match status" value="3"/>
</dbReference>
<evidence type="ECO:0000256" key="2">
    <source>
        <dbReference type="ARBA" id="ARBA00022737"/>
    </source>
</evidence>
<dbReference type="STRING" id="56857.A0A200PY16"/>
<keyword evidence="2" id="KW-0677">Repeat</keyword>
<evidence type="ECO:0000256" key="3">
    <source>
        <dbReference type="ARBA" id="ARBA00022837"/>
    </source>
</evidence>
<dbReference type="GO" id="GO:0005886">
    <property type="term" value="C:plasma membrane"/>
    <property type="evidence" value="ECO:0007669"/>
    <property type="project" value="TreeGrafter"/>
</dbReference>
<evidence type="ECO:0000256" key="1">
    <source>
        <dbReference type="ARBA" id="ARBA00022723"/>
    </source>
</evidence>
<protein>
    <submittedName>
        <fullName evidence="6">Annexin</fullName>
    </submittedName>
</protein>
<keyword evidence="5" id="KW-0111">Calcium/phospholipid-binding</keyword>
<dbReference type="GO" id="GO:0005544">
    <property type="term" value="F:calcium-dependent phospholipid binding"/>
    <property type="evidence" value="ECO:0007669"/>
    <property type="project" value="UniProtKB-KW"/>
</dbReference>
<dbReference type="InterPro" id="IPR009118">
    <property type="entry name" value="AnnexinD_plant"/>
</dbReference>
<evidence type="ECO:0000256" key="5">
    <source>
        <dbReference type="ARBA" id="ARBA00023302"/>
    </source>
</evidence>
<dbReference type="GO" id="GO:0005737">
    <property type="term" value="C:cytoplasm"/>
    <property type="evidence" value="ECO:0007669"/>
    <property type="project" value="TreeGrafter"/>
</dbReference>
<evidence type="ECO:0000256" key="4">
    <source>
        <dbReference type="ARBA" id="ARBA00023216"/>
    </source>
</evidence>
<dbReference type="AlphaFoldDB" id="A0A200PY16"/>
<keyword evidence="1" id="KW-0479">Metal-binding</keyword>
<dbReference type="GO" id="GO:0005509">
    <property type="term" value="F:calcium ion binding"/>
    <property type="evidence" value="ECO:0007669"/>
    <property type="project" value="InterPro"/>
</dbReference>
<sequence>MEELKLIRQLHRSLYNKDLLNLINNTRKNNEFARAVYLRLSEPNERDAEILRNAVFGPSVNLGTVVEILCSRPSLELHSVKQVYLSRYNSDIEQDLALKINGGFKEILIAVLKSSRCSNSKVNMSMAMCDAKTIYEAMESGKCVDQKTIISLMSQRSNGQLKSILVSYKQLYGHEFSKSLKRNKCGQFGKELRTVIRCIQYPDKYFAKKLRKTTNNTDIREVLIRTIITRSGIDIKDINHAYTSKSGCSLESQVRRKFEETLAEFLIELLKCC</sequence>
<comment type="caution">
    <text evidence="6">The sequence shown here is derived from an EMBL/GenBank/DDBJ whole genome shotgun (WGS) entry which is preliminary data.</text>
</comment>
<dbReference type="OMA" id="CGQFGKE"/>
<dbReference type="GO" id="GO:0001786">
    <property type="term" value="F:phosphatidylserine binding"/>
    <property type="evidence" value="ECO:0007669"/>
    <property type="project" value="TreeGrafter"/>
</dbReference>
<keyword evidence="3" id="KW-0106">Calcium</keyword>
<reference evidence="6 7" key="1">
    <citation type="journal article" date="2017" name="Mol. Plant">
        <title>The Genome of Medicinal Plant Macleaya cordata Provides New Insights into Benzylisoquinoline Alkaloids Metabolism.</title>
        <authorList>
            <person name="Liu X."/>
            <person name="Liu Y."/>
            <person name="Huang P."/>
            <person name="Ma Y."/>
            <person name="Qing Z."/>
            <person name="Tang Q."/>
            <person name="Cao H."/>
            <person name="Cheng P."/>
            <person name="Zheng Y."/>
            <person name="Yuan Z."/>
            <person name="Zhou Y."/>
            <person name="Liu J."/>
            <person name="Tang Z."/>
            <person name="Zhuo Y."/>
            <person name="Zhang Y."/>
            <person name="Yu L."/>
            <person name="Huang J."/>
            <person name="Yang P."/>
            <person name="Peng Q."/>
            <person name="Zhang J."/>
            <person name="Jiang W."/>
            <person name="Zhang Z."/>
            <person name="Lin K."/>
            <person name="Ro D.K."/>
            <person name="Chen X."/>
            <person name="Xiong X."/>
            <person name="Shang Y."/>
            <person name="Huang S."/>
            <person name="Zeng J."/>
        </authorList>
    </citation>
    <scope>NUCLEOTIDE SEQUENCE [LARGE SCALE GENOMIC DNA]</scope>
    <source>
        <strain evidence="7">cv. BLH2017</strain>
        <tissue evidence="6">Root</tissue>
    </source>
</reference>